<reference evidence="1 3" key="1">
    <citation type="submission" date="2020-04" db="EMBL/GenBank/DDBJ databases">
        <authorList>
            <person name="Hitch T.C.A."/>
            <person name="Wylensek D."/>
            <person name="Clavel T."/>
        </authorList>
    </citation>
    <scope>NUCLEOTIDE SEQUENCE [LARGE SCALE GENOMIC DNA]</scope>
    <source>
        <strain evidence="1 3">Med78_4-601-WT-2</strain>
    </source>
</reference>
<gene>
    <name evidence="1" type="ORF">HF875_13055</name>
    <name evidence="2" type="ORF">QJS64_21165</name>
</gene>
<evidence type="ECO:0000313" key="3">
    <source>
        <dbReference type="Proteomes" id="UP000573963"/>
    </source>
</evidence>
<dbReference type="Proteomes" id="UP000573963">
    <property type="component" value="Unassembled WGS sequence"/>
</dbReference>
<dbReference type="AlphaFoldDB" id="A0AA44DMH0"/>
<sequence>MKFIKKPARRFEEGYCFLSCSQDCGSLCGMNCGTYSGCGTNSGCISYHPA</sequence>
<name>A0AA44DMH0_PARBF</name>
<dbReference type="InterPro" id="IPR027601">
    <property type="entry name" value="Clo7Bot_mod_Cys"/>
</dbReference>
<evidence type="ECO:0000313" key="2">
    <source>
        <dbReference type="EMBL" id="WGX77808.1"/>
    </source>
</evidence>
<reference evidence="2 4" key="2">
    <citation type="submission" date="2023-04" db="EMBL/GenBank/DDBJ databases">
        <title>Bacteria Genome Submission.</title>
        <authorList>
            <person name="Isaac P."/>
        </authorList>
    </citation>
    <scope>NUCLEOTIDE SEQUENCE [LARGE SCALE GENOMIC DNA]</scope>
    <source>
        <strain evidence="2 4">SampleS7P1</strain>
        <plasmid evidence="2 4">unnamed6</plasmid>
    </source>
</reference>
<accession>A0AA44DMH0</accession>
<dbReference type="EMBL" id="CP124691">
    <property type="protein sequence ID" value="WGX77808.1"/>
    <property type="molecule type" value="Genomic_DNA"/>
</dbReference>
<keyword evidence="4" id="KW-1185">Reference proteome</keyword>
<dbReference type="Proteomes" id="UP001239169">
    <property type="component" value="Plasmid unnamed6"/>
</dbReference>
<protein>
    <submittedName>
        <fullName evidence="1">Clo7bot family Cys-rich peptide</fullName>
    </submittedName>
</protein>
<keyword evidence="2" id="KW-0614">Plasmid</keyword>
<organism evidence="1 3">
    <name type="scientific">Paraclostridium bifermentans</name>
    <name type="common">Clostridium bifermentans</name>
    <dbReference type="NCBI Taxonomy" id="1490"/>
    <lineage>
        <taxon>Bacteria</taxon>
        <taxon>Bacillati</taxon>
        <taxon>Bacillota</taxon>
        <taxon>Clostridia</taxon>
        <taxon>Peptostreptococcales</taxon>
        <taxon>Peptostreptococcaceae</taxon>
        <taxon>Paraclostridium</taxon>
    </lineage>
</organism>
<proteinExistence type="predicted"/>
<evidence type="ECO:0000313" key="4">
    <source>
        <dbReference type="Proteomes" id="UP001239169"/>
    </source>
</evidence>
<evidence type="ECO:0000313" key="1">
    <source>
        <dbReference type="EMBL" id="NME10457.1"/>
    </source>
</evidence>
<geneLocation type="plasmid" evidence="2 4">
    <name>unnamed6</name>
</geneLocation>
<dbReference type="EMBL" id="JABAFD010000008">
    <property type="protein sequence ID" value="NME10457.1"/>
    <property type="molecule type" value="Genomic_DNA"/>
</dbReference>
<dbReference type="NCBIfam" id="TIGR04333">
    <property type="entry name" value="Clo7Bot_mod_Cys"/>
    <property type="match status" value="1"/>
</dbReference>
<dbReference type="RefSeq" id="WP_021428669.1">
    <property type="nucleotide sequence ID" value="NZ_BROK01000033.1"/>
</dbReference>